<dbReference type="InterPro" id="IPR003959">
    <property type="entry name" value="ATPase_AAA_core"/>
</dbReference>
<dbReference type="SMART" id="SM00382">
    <property type="entry name" value="AAA"/>
    <property type="match status" value="1"/>
</dbReference>
<keyword evidence="3 5" id="KW-0067">ATP-binding</keyword>
<evidence type="ECO:0000256" key="3">
    <source>
        <dbReference type="ARBA" id="ARBA00022840"/>
    </source>
</evidence>
<dbReference type="GO" id="GO:0005524">
    <property type="term" value="F:ATP binding"/>
    <property type="evidence" value="ECO:0007669"/>
    <property type="project" value="UniProtKB-KW"/>
</dbReference>
<protein>
    <submittedName>
        <fullName evidence="5">ATP-binding protein</fullName>
    </submittedName>
</protein>
<feature type="domain" description="AAA+ ATPase" evidence="4">
    <location>
        <begin position="98"/>
        <end position="234"/>
    </location>
</feature>
<gene>
    <name evidence="5" type="ORF">NE542_05565</name>
</gene>
<keyword evidence="2" id="KW-0547">Nucleotide-binding</keyword>
<comment type="caution">
    <text evidence="5">The sequence shown here is derived from an EMBL/GenBank/DDBJ whole genome shotgun (WGS) entry which is preliminary data.</text>
</comment>
<sequence>MKKRDIVNLIRYHVEGNENAFREEVYGIANEFDASGDNALAEYIMALMSDTNILYTQNFNYESEFLEEVNLNSTSLYLPATISQELIGIANAINNKAEVNKFLFEGAPGTGKTEAVKQLARILDRKVYMVDFPMIIDSKLGQTQKNIISLFKEINSFSKQENVIFLFDEIDALALDRTNSHDLREMGRATSTLLKGLDNLSSRAIVIATTNLFENFDKAMSRRFDYIIHFNNYSDEDLMEVGEKLLDDILKKQKNAEKNKKLFRKIISLYGTLPYPGELKNIIKTSVIFSNIEDKYDYFRRLYLAAKGKMPTDIIELKNEGFTLREIEILTGISKSSVSRELKGD</sequence>
<dbReference type="Gene3D" id="3.40.50.300">
    <property type="entry name" value="P-loop containing nucleotide triphosphate hydrolases"/>
    <property type="match status" value="1"/>
</dbReference>
<comment type="similarity">
    <text evidence="1">Belongs to the AAA ATPase family.</text>
</comment>
<dbReference type="GO" id="GO:0016887">
    <property type="term" value="F:ATP hydrolysis activity"/>
    <property type="evidence" value="ECO:0007669"/>
    <property type="project" value="InterPro"/>
</dbReference>
<dbReference type="AlphaFoldDB" id="A0AAP2XP49"/>
<dbReference type="Pfam" id="PF00004">
    <property type="entry name" value="AAA"/>
    <property type="match status" value="1"/>
</dbReference>
<proteinExistence type="inferred from homology"/>
<dbReference type="CDD" id="cd19481">
    <property type="entry name" value="RecA-like_protease"/>
    <property type="match status" value="1"/>
</dbReference>
<accession>A0AAP2XP49</accession>
<evidence type="ECO:0000259" key="4">
    <source>
        <dbReference type="SMART" id="SM00382"/>
    </source>
</evidence>
<dbReference type="InterPro" id="IPR003593">
    <property type="entry name" value="AAA+_ATPase"/>
</dbReference>
<dbReference type="RefSeq" id="WP_117347407.1">
    <property type="nucleotide sequence ID" value="NZ_JAJDKX010000010.1"/>
</dbReference>
<dbReference type="EMBL" id="JANGBO010000003">
    <property type="protein sequence ID" value="MCQ5061306.1"/>
    <property type="molecule type" value="Genomic_DNA"/>
</dbReference>
<reference evidence="5" key="1">
    <citation type="submission" date="2022-06" db="EMBL/GenBank/DDBJ databases">
        <title>Isolation of gut microbiota from human fecal samples.</title>
        <authorList>
            <person name="Pamer E.G."/>
            <person name="Barat B."/>
            <person name="Waligurski E."/>
            <person name="Medina S."/>
            <person name="Paddock L."/>
            <person name="Mostad J."/>
        </authorList>
    </citation>
    <scope>NUCLEOTIDE SEQUENCE</scope>
    <source>
        <strain evidence="5">DFI.6.24</strain>
    </source>
</reference>
<name>A0AAP2XP49_9FIRM</name>
<dbReference type="Proteomes" id="UP001204814">
    <property type="component" value="Unassembled WGS sequence"/>
</dbReference>
<dbReference type="SUPFAM" id="SSF52540">
    <property type="entry name" value="P-loop containing nucleoside triphosphate hydrolases"/>
    <property type="match status" value="1"/>
</dbReference>
<evidence type="ECO:0000313" key="5">
    <source>
        <dbReference type="EMBL" id="MCQ5061306.1"/>
    </source>
</evidence>
<dbReference type="InterPro" id="IPR050221">
    <property type="entry name" value="26S_Proteasome_ATPase"/>
</dbReference>
<evidence type="ECO:0000256" key="1">
    <source>
        <dbReference type="ARBA" id="ARBA00006914"/>
    </source>
</evidence>
<dbReference type="PANTHER" id="PTHR23073">
    <property type="entry name" value="26S PROTEASOME REGULATORY SUBUNIT"/>
    <property type="match status" value="1"/>
</dbReference>
<evidence type="ECO:0000313" key="6">
    <source>
        <dbReference type="Proteomes" id="UP001204814"/>
    </source>
</evidence>
<organism evidence="5 6">
    <name type="scientific">Faecalibacillus intestinalis</name>
    <dbReference type="NCBI Taxonomy" id="1982626"/>
    <lineage>
        <taxon>Bacteria</taxon>
        <taxon>Bacillati</taxon>
        <taxon>Bacillota</taxon>
        <taxon>Erysipelotrichia</taxon>
        <taxon>Erysipelotrichales</taxon>
        <taxon>Coprobacillaceae</taxon>
        <taxon>Faecalibacillus</taxon>
    </lineage>
</organism>
<evidence type="ECO:0000256" key="2">
    <source>
        <dbReference type="ARBA" id="ARBA00022741"/>
    </source>
</evidence>
<dbReference type="InterPro" id="IPR027417">
    <property type="entry name" value="P-loop_NTPase"/>
</dbReference>